<accession>I4BAS8</accession>
<evidence type="ECO:0000313" key="2">
    <source>
        <dbReference type="EMBL" id="AFM14385.1"/>
    </source>
</evidence>
<dbReference type="Proteomes" id="UP000006048">
    <property type="component" value="Chromosome"/>
</dbReference>
<feature type="transmembrane region" description="Helical" evidence="1">
    <location>
        <begin position="47"/>
        <end position="68"/>
    </location>
</feature>
<reference evidence="2 3" key="1">
    <citation type="submission" date="2012-06" db="EMBL/GenBank/DDBJ databases">
        <title>The complete chromosome of genome of Turneriella parva DSM 21527.</title>
        <authorList>
            <consortium name="US DOE Joint Genome Institute (JGI-PGF)"/>
            <person name="Lucas S."/>
            <person name="Han J."/>
            <person name="Lapidus A."/>
            <person name="Bruce D."/>
            <person name="Goodwin L."/>
            <person name="Pitluck S."/>
            <person name="Peters L."/>
            <person name="Kyrpides N."/>
            <person name="Mavromatis K."/>
            <person name="Ivanova N."/>
            <person name="Mikhailova N."/>
            <person name="Chertkov O."/>
            <person name="Detter J.C."/>
            <person name="Tapia R."/>
            <person name="Han C."/>
            <person name="Land M."/>
            <person name="Hauser L."/>
            <person name="Markowitz V."/>
            <person name="Cheng J.-F."/>
            <person name="Hugenholtz P."/>
            <person name="Woyke T."/>
            <person name="Wu D."/>
            <person name="Gronow S."/>
            <person name="Wellnitz S."/>
            <person name="Brambilla E."/>
            <person name="Klenk H.-P."/>
            <person name="Eisen J.A."/>
        </authorList>
    </citation>
    <scope>NUCLEOTIDE SEQUENCE [LARGE SCALE GENOMIC DNA]</scope>
    <source>
        <strain evidence="3">ATCC BAA-1111 / DSM 21527 / NCTC 11395 / H</strain>
    </source>
</reference>
<name>I4BAS8_TURPD</name>
<feature type="transmembrane region" description="Helical" evidence="1">
    <location>
        <begin position="23"/>
        <end position="41"/>
    </location>
</feature>
<protein>
    <recommendedName>
        <fullName evidence="4">DUF805 domain-containing protein</fullName>
    </recommendedName>
</protein>
<evidence type="ECO:0000313" key="3">
    <source>
        <dbReference type="Proteomes" id="UP000006048"/>
    </source>
</evidence>
<dbReference type="OrthoDB" id="9812349at2"/>
<dbReference type="GO" id="GO:0005886">
    <property type="term" value="C:plasma membrane"/>
    <property type="evidence" value="ECO:0007669"/>
    <property type="project" value="TreeGrafter"/>
</dbReference>
<keyword evidence="1" id="KW-0472">Membrane</keyword>
<evidence type="ECO:0000256" key="1">
    <source>
        <dbReference type="SAM" id="Phobius"/>
    </source>
</evidence>
<gene>
    <name evidence="2" type="ordered locus">Turpa_3751</name>
</gene>
<keyword evidence="1" id="KW-1133">Transmembrane helix</keyword>
<keyword evidence="1" id="KW-0812">Transmembrane</keyword>
<dbReference type="HOGENOM" id="CLU_093674_4_1_12"/>
<organism evidence="2 3">
    <name type="scientific">Turneriella parva (strain ATCC BAA-1111 / DSM 21527 / NCTC 11395 / H)</name>
    <name type="common">Leptospira parva</name>
    <dbReference type="NCBI Taxonomy" id="869212"/>
    <lineage>
        <taxon>Bacteria</taxon>
        <taxon>Pseudomonadati</taxon>
        <taxon>Spirochaetota</taxon>
        <taxon>Spirochaetia</taxon>
        <taxon>Leptospirales</taxon>
        <taxon>Leptospiraceae</taxon>
        <taxon>Turneriella</taxon>
    </lineage>
</organism>
<evidence type="ECO:0008006" key="4">
    <source>
        <dbReference type="Google" id="ProtNLM"/>
    </source>
</evidence>
<keyword evidence="3" id="KW-1185">Reference proteome</keyword>
<dbReference type="RefSeq" id="WP_014804862.1">
    <property type="nucleotide sequence ID" value="NC_018020.1"/>
</dbReference>
<dbReference type="AlphaFoldDB" id="I4BAS8"/>
<dbReference type="PANTHER" id="PTHR34980">
    <property type="entry name" value="INNER MEMBRANE PROTEIN-RELATED-RELATED"/>
    <property type="match status" value="1"/>
</dbReference>
<dbReference type="InterPro" id="IPR008523">
    <property type="entry name" value="DUF805"/>
</dbReference>
<dbReference type="EMBL" id="CP002959">
    <property type="protein sequence ID" value="AFM14385.1"/>
    <property type="molecule type" value="Genomic_DNA"/>
</dbReference>
<proteinExistence type="predicted"/>
<dbReference type="Pfam" id="PF05656">
    <property type="entry name" value="DUF805"/>
    <property type="match status" value="1"/>
</dbReference>
<sequence length="115" mass="12695">MNEYLSVLKNYAKFDGRARRREYWMFTLVNAAVYVVLNILATQVSPYIGFVALAYMLGILVPSIAVAIRRMHDIGKSGWWVLIALVPLIGGIWFLVLTVTAGQSGSNAYGADPKA</sequence>
<dbReference type="KEGG" id="tpx:Turpa_3751"/>
<dbReference type="PANTHER" id="PTHR34980:SF2">
    <property type="entry name" value="INNER MEMBRANE PROTEIN YHAH-RELATED"/>
    <property type="match status" value="1"/>
</dbReference>
<feature type="transmembrane region" description="Helical" evidence="1">
    <location>
        <begin position="80"/>
        <end position="101"/>
    </location>
</feature>